<sequence>MIDFRYHVVSLVAVFIALAVGIVLGAGPLREGLSSTLESEVGQLRQERTDLRGEVDVANQRAEAREAALGRLAGPALERTLEGVRVGVVIFPGADRNTLEQLERQVGRAGGRVTLTAEVTEAWASPTPDDGLLGDLALTLEVPEPRNGELPTTATVMAAVLAGADQPGQLGAWLGAGAELEDAGLVEFTWRGGTADEFTDRRPPDALLVVDGDLDAAQAQEPDGEQDLVTRLDLVDALADLDVPLVVTGAGTEERAAEGEDNLDPLVAAVRSDRGLADQVSTVDNIEHLSGQLAAALALAWQLEDEVGHYGLGRLAEAPVPTVPPAREGTVSVPLPQNGTPGAGEQDDTGSGEGSDPGDPAQSTAAP</sequence>
<dbReference type="RefSeq" id="WP_022921915.1">
    <property type="nucleotide sequence ID" value="NZ_BMLB01000005.1"/>
</dbReference>
<comment type="caution">
    <text evidence="3">The sequence shown here is derived from an EMBL/GenBank/DDBJ whole genome shotgun (WGS) entry which is preliminary data.</text>
</comment>
<gene>
    <name evidence="3" type="ORF">GCM10011509_23290</name>
</gene>
<dbReference type="Pfam" id="PF11382">
    <property type="entry name" value="MctB"/>
    <property type="match status" value="1"/>
</dbReference>
<keyword evidence="1" id="KW-0175">Coiled coil</keyword>
<protein>
    <recommendedName>
        <fullName evidence="5">Copper transporter</fullName>
    </recommendedName>
</protein>
<evidence type="ECO:0000256" key="2">
    <source>
        <dbReference type="SAM" id="MobiDB-lite"/>
    </source>
</evidence>
<feature type="coiled-coil region" evidence="1">
    <location>
        <begin position="34"/>
        <end position="61"/>
    </location>
</feature>
<keyword evidence="4" id="KW-1185">Reference proteome</keyword>
<evidence type="ECO:0008006" key="5">
    <source>
        <dbReference type="Google" id="ProtNLM"/>
    </source>
</evidence>
<organism evidence="3 4">
    <name type="scientific">Ornithinimicrobium pekingense</name>
    <dbReference type="NCBI Taxonomy" id="384677"/>
    <lineage>
        <taxon>Bacteria</taxon>
        <taxon>Bacillati</taxon>
        <taxon>Actinomycetota</taxon>
        <taxon>Actinomycetes</taxon>
        <taxon>Micrococcales</taxon>
        <taxon>Ornithinimicrobiaceae</taxon>
        <taxon>Ornithinimicrobium</taxon>
    </lineage>
</organism>
<dbReference type="Proteomes" id="UP000662111">
    <property type="component" value="Unassembled WGS sequence"/>
</dbReference>
<reference evidence="4" key="1">
    <citation type="journal article" date="2019" name="Int. J. Syst. Evol. Microbiol.">
        <title>The Global Catalogue of Microorganisms (GCM) 10K type strain sequencing project: providing services to taxonomists for standard genome sequencing and annotation.</title>
        <authorList>
            <consortium name="The Broad Institute Genomics Platform"/>
            <consortium name="The Broad Institute Genome Sequencing Center for Infectious Disease"/>
            <person name="Wu L."/>
            <person name="Ma J."/>
        </authorList>
    </citation>
    <scope>NUCLEOTIDE SEQUENCE [LARGE SCALE GENOMIC DNA]</scope>
    <source>
        <strain evidence="4">CGMCC 1.5362</strain>
    </source>
</reference>
<feature type="region of interest" description="Disordered" evidence="2">
    <location>
        <begin position="321"/>
        <end position="367"/>
    </location>
</feature>
<evidence type="ECO:0000256" key="1">
    <source>
        <dbReference type="SAM" id="Coils"/>
    </source>
</evidence>
<evidence type="ECO:0000313" key="4">
    <source>
        <dbReference type="Proteomes" id="UP000662111"/>
    </source>
</evidence>
<accession>A0ABQ2F9D8</accession>
<proteinExistence type="predicted"/>
<evidence type="ECO:0000313" key="3">
    <source>
        <dbReference type="EMBL" id="GGK74002.1"/>
    </source>
</evidence>
<dbReference type="EMBL" id="BMLB01000005">
    <property type="protein sequence ID" value="GGK74002.1"/>
    <property type="molecule type" value="Genomic_DNA"/>
</dbReference>
<dbReference type="InterPro" id="IPR021522">
    <property type="entry name" value="MctB"/>
</dbReference>
<name>A0ABQ2F9D8_9MICO</name>